<dbReference type="InterPro" id="IPR005358">
    <property type="entry name" value="Puta_zinc/iron-chelating_dom"/>
</dbReference>
<dbReference type="Pfam" id="PF03692">
    <property type="entry name" value="CxxCxxCC"/>
    <property type="match status" value="1"/>
</dbReference>
<dbReference type="AlphaFoldDB" id="A0A7C6EBT2"/>
<evidence type="ECO:0000313" key="1">
    <source>
        <dbReference type="EMBL" id="HHS49075.1"/>
    </source>
</evidence>
<name>A0A7C6EBT2_DESAE</name>
<reference evidence="1" key="1">
    <citation type="journal article" date="2020" name="mSystems">
        <title>Genome- and Community-Level Interaction Insights into Carbon Utilization and Element Cycling Functions of Hydrothermarchaeota in Hydrothermal Sediment.</title>
        <authorList>
            <person name="Zhou Z."/>
            <person name="Liu Y."/>
            <person name="Xu W."/>
            <person name="Pan J."/>
            <person name="Luo Z.H."/>
            <person name="Li M."/>
        </authorList>
    </citation>
    <scope>NUCLEOTIDE SEQUENCE [LARGE SCALE GENOMIC DNA]</scope>
    <source>
        <strain evidence="1">SpSt-1135</strain>
    </source>
</reference>
<dbReference type="PANTHER" id="PTHR35866">
    <property type="entry name" value="PUTATIVE-RELATED"/>
    <property type="match status" value="1"/>
</dbReference>
<proteinExistence type="predicted"/>
<protein>
    <submittedName>
        <fullName evidence="1">YkgJ family cysteine cluster protein</fullName>
    </submittedName>
</protein>
<comment type="caution">
    <text evidence="1">The sequence shown here is derived from an EMBL/GenBank/DDBJ whole genome shotgun (WGS) entry which is preliminary data.</text>
</comment>
<organism evidence="1">
    <name type="scientific">Desulfurella acetivorans</name>
    <dbReference type="NCBI Taxonomy" id="33002"/>
    <lineage>
        <taxon>Bacteria</taxon>
        <taxon>Pseudomonadati</taxon>
        <taxon>Campylobacterota</taxon>
        <taxon>Desulfurellia</taxon>
        <taxon>Desulfurellales</taxon>
        <taxon>Desulfurellaceae</taxon>
        <taxon>Desulfurella</taxon>
    </lineage>
</organism>
<sequence>MYQKHIGFDYCFDDSYCKICKGYCCRGEGYVFLTQSDIENLALYLNLEKEQFLKTYTIKFYDKIALVNIKVNGEYVCCFLDKEGLCEIYTKRPMQCKTFPFWDSMKELSLEELRKFCPAIHKDSC</sequence>
<dbReference type="EMBL" id="DRZX01000215">
    <property type="protein sequence ID" value="HHS49075.1"/>
    <property type="molecule type" value="Genomic_DNA"/>
</dbReference>
<gene>
    <name evidence="1" type="ORF">ENM99_04390</name>
</gene>
<accession>A0A7C6EBT2</accession>
<dbReference type="Proteomes" id="UP000886400">
    <property type="component" value="Unassembled WGS sequence"/>
</dbReference>
<dbReference type="PANTHER" id="PTHR35866:SF1">
    <property type="entry name" value="YKGJ FAMILY CYSTEINE CLUSTER PROTEIN"/>
    <property type="match status" value="1"/>
</dbReference>